<keyword evidence="1" id="KW-0812">Transmembrane</keyword>
<dbReference type="InterPro" id="IPR011933">
    <property type="entry name" value="Double_TM_dom"/>
</dbReference>
<feature type="domain" description="Aerotolerance regulator N-terminal" evidence="2">
    <location>
        <begin position="1"/>
        <end position="77"/>
    </location>
</feature>
<dbReference type="Proteomes" id="UP001321580">
    <property type="component" value="Unassembled WGS sequence"/>
</dbReference>
<dbReference type="NCBIfam" id="TIGR02226">
    <property type="entry name" value="two_anch"/>
    <property type="match status" value="1"/>
</dbReference>
<accession>A0ABT6XBZ9</accession>
<gene>
    <name evidence="3" type="ORF">QLQ15_01935</name>
</gene>
<keyword evidence="4" id="KW-1185">Reference proteome</keyword>
<dbReference type="PANTHER" id="PTHR37464:SF1">
    <property type="entry name" value="BLL2463 PROTEIN"/>
    <property type="match status" value="1"/>
</dbReference>
<dbReference type="PANTHER" id="PTHR37464">
    <property type="entry name" value="BLL2463 PROTEIN"/>
    <property type="match status" value="1"/>
</dbReference>
<evidence type="ECO:0000313" key="3">
    <source>
        <dbReference type="EMBL" id="MDI9237667.1"/>
    </source>
</evidence>
<dbReference type="Pfam" id="PF07584">
    <property type="entry name" value="BatA"/>
    <property type="match status" value="1"/>
</dbReference>
<name>A0ABT6XBZ9_9GAMM</name>
<dbReference type="InterPro" id="IPR024163">
    <property type="entry name" value="Aerotolerance_reg_N"/>
</dbReference>
<reference evidence="3 4" key="1">
    <citation type="submission" date="2023-05" db="EMBL/GenBank/DDBJ databases">
        <title>Lysobacter sp. strain LF1 Genome sequencing and assembly.</title>
        <authorList>
            <person name="Jung Y."/>
        </authorList>
    </citation>
    <scope>NUCLEOTIDE SEQUENCE [LARGE SCALE GENOMIC DNA]</scope>
    <source>
        <strain evidence="3 4">LF1</strain>
    </source>
</reference>
<evidence type="ECO:0000256" key="1">
    <source>
        <dbReference type="SAM" id="Phobius"/>
    </source>
</evidence>
<evidence type="ECO:0000313" key="4">
    <source>
        <dbReference type="Proteomes" id="UP001321580"/>
    </source>
</evidence>
<dbReference type="EMBL" id="JASGBI010000001">
    <property type="protein sequence ID" value="MDI9237667.1"/>
    <property type="molecule type" value="Genomic_DNA"/>
</dbReference>
<keyword evidence="1" id="KW-0472">Membrane</keyword>
<organism evidence="3 4">
    <name type="scientific">Lysobacter stagni</name>
    <dbReference type="NCBI Taxonomy" id="3045172"/>
    <lineage>
        <taxon>Bacteria</taxon>
        <taxon>Pseudomonadati</taxon>
        <taxon>Pseudomonadota</taxon>
        <taxon>Gammaproteobacteria</taxon>
        <taxon>Lysobacterales</taxon>
        <taxon>Lysobacteraceae</taxon>
        <taxon>Lysobacter</taxon>
    </lineage>
</organism>
<comment type="caution">
    <text evidence="3">The sequence shown here is derived from an EMBL/GenBank/DDBJ whole genome shotgun (WGS) entry which is preliminary data.</text>
</comment>
<proteinExistence type="predicted"/>
<protein>
    <submittedName>
        <fullName evidence="3">BatA domain-containing protein</fullName>
    </submittedName>
</protein>
<sequence length="388" mass="42052">MSLAFLIPAALAALAALLLPLLIHLARRSEQRPTEFAALRWLRQKPKPRHRIRFDEWPLLLVRLLLLVLFALLLARPVLFGSQSHAPYVAVAPGADASQARAALKVANARWHWLAPGFPELTAQAPASTASVSSLLRELDASLPIDVPVTVFVPSQLDSMDAQRIMLARKVDWHVLPSRAANVSPAPVAAVSAPIVRHAPEREASPRYLRAAFVAWRPADAPATAFDIAPHTTPLPHDARQLVWLVPGDVPAAVRDWIREGGVALIDTQARLPDAPAMAPLWRNDIGVALVEGAAYGRGRVMRLRGAMVPEAMPELLDPGFPQHLRALFAPPSTAPARVASATHAPVTGSAVYAPPPRDLQPWLILLIVLVFAVERWLATASRRAVAP</sequence>
<evidence type="ECO:0000259" key="2">
    <source>
        <dbReference type="Pfam" id="PF07584"/>
    </source>
</evidence>
<keyword evidence="1" id="KW-1133">Transmembrane helix</keyword>
<feature type="transmembrane region" description="Helical" evidence="1">
    <location>
        <begin position="57"/>
        <end position="75"/>
    </location>
</feature>
<dbReference type="RefSeq" id="WP_283211176.1">
    <property type="nucleotide sequence ID" value="NZ_JASGBI010000001.1"/>
</dbReference>